<dbReference type="PANTHER" id="PTHR24273:SF32">
    <property type="entry name" value="HYALIN"/>
    <property type="match status" value="1"/>
</dbReference>
<dbReference type="SUPFAM" id="SSF52799">
    <property type="entry name" value="(Phosphotyrosine protein) phosphatases II"/>
    <property type="match status" value="1"/>
</dbReference>
<keyword evidence="6" id="KW-1185">Reference proteome</keyword>
<dbReference type="InterPro" id="IPR000242">
    <property type="entry name" value="PTP_cat"/>
</dbReference>
<name>A0A2G8JGN1_STIJA</name>
<dbReference type="GO" id="GO:0004725">
    <property type="term" value="F:protein tyrosine phosphatase activity"/>
    <property type="evidence" value="ECO:0007669"/>
    <property type="project" value="InterPro"/>
</dbReference>
<dbReference type="AlphaFoldDB" id="A0A2G8JGN1"/>
<reference evidence="5 6" key="1">
    <citation type="journal article" date="2017" name="PLoS Biol.">
        <title>The sea cucumber genome provides insights into morphological evolution and visceral regeneration.</title>
        <authorList>
            <person name="Zhang X."/>
            <person name="Sun L."/>
            <person name="Yuan J."/>
            <person name="Sun Y."/>
            <person name="Gao Y."/>
            <person name="Zhang L."/>
            <person name="Li S."/>
            <person name="Dai H."/>
            <person name="Hamel J.F."/>
            <person name="Liu C."/>
            <person name="Yu Y."/>
            <person name="Liu S."/>
            <person name="Lin W."/>
            <person name="Guo K."/>
            <person name="Jin S."/>
            <person name="Xu P."/>
            <person name="Storey K.B."/>
            <person name="Huan P."/>
            <person name="Zhang T."/>
            <person name="Zhou Y."/>
            <person name="Zhang J."/>
            <person name="Lin C."/>
            <person name="Li X."/>
            <person name="Xing L."/>
            <person name="Huo D."/>
            <person name="Sun M."/>
            <person name="Wang L."/>
            <person name="Mercier A."/>
            <person name="Li F."/>
            <person name="Yang H."/>
            <person name="Xiang J."/>
        </authorList>
    </citation>
    <scope>NUCLEOTIDE SEQUENCE [LARGE SCALE GENOMIC DNA]</scope>
    <source>
        <strain evidence="5">Shaxun</strain>
        <tissue evidence="5">Muscle</tissue>
    </source>
</reference>
<keyword evidence="1" id="KW-0677">Repeat</keyword>
<sequence length="468" mass="52578">MVTLFSLCSPFKADVTPPVISGCPSDIFHTDEIGTTNFTVFWTEPTATDNSGTATFVYQSHSPGSGFLFGRNTVTYIYADPAGNNAVCTFDIIIQEADFTPPVISGCPSDIFRTVEIGALGMTVSWTEPTASDNSGTATLGNQSHPRRSSFLVGRTTVTYRYADPAGNEAVCTFDVIVQEGVTDDPGYYIALDEQSRNTPAPKYQDLTEREAPTQVSRFERTIVETADATPKAIPRQGIKRQTDYQFEDVNLGETDVRKLPSVPQSDLQSEDDTEYEDPEMFEEYTGVYINTLRASKPITPRPMKITEYKTFMGRERSKVISEIVQQFTNHQGKVSFIAAQGPREGTKDDFWRMVWQEDVEIIVMLVDKDGTEQHSKDTQYWPDRVKTSKEYCDITVLLMESTSFRTHTVRKMNVLKGNKKVLTSVMQYEIPCWKYGGVPSESDDLISVIKQIKNYQKGGKRLLVHCR</sequence>
<dbReference type="Pfam" id="PF00102">
    <property type="entry name" value="Y_phosphatase"/>
    <property type="match status" value="1"/>
</dbReference>
<protein>
    <submittedName>
        <fullName evidence="5">Putative hyalin-like isoform X1</fullName>
    </submittedName>
</protein>
<feature type="domain" description="HYR" evidence="4">
    <location>
        <begin position="13"/>
        <end position="96"/>
    </location>
</feature>
<dbReference type="Proteomes" id="UP000230750">
    <property type="component" value="Unassembled WGS sequence"/>
</dbReference>
<dbReference type="CDD" id="cd00047">
    <property type="entry name" value="PTPc"/>
    <property type="match status" value="1"/>
</dbReference>
<evidence type="ECO:0000256" key="1">
    <source>
        <dbReference type="ARBA" id="ARBA00022737"/>
    </source>
</evidence>
<dbReference type="Pfam" id="PF02494">
    <property type="entry name" value="HYR"/>
    <property type="match status" value="2"/>
</dbReference>
<dbReference type="PRINTS" id="PR00700">
    <property type="entry name" value="PRTYPHPHTASE"/>
</dbReference>
<feature type="region of interest" description="Disordered" evidence="2">
    <location>
        <begin position="256"/>
        <end position="277"/>
    </location>
</feature>
<proteinExistence type="predicted"/>
<evidence type="ECO:0000313" key="5">
    <source>
        <dbReference type="EMBL" id="PIK34869.1"/>
    </source>
</evidence>
<dbReference type="OrthoDB" id="5967416at2759"/>
<dbReference type="InterPro" id="IPR003410">
    <property type="entry name" value="HYR_dom"/>
</dbReference>
<feature type="domain" description="Tyrosine-protein phosphatase" evidence="3">
    <location>
        <begin position="302"/>
        <end position="468"/>
    </location>
</feature>
<dbReference type="PANTHER" id="PTHR24273">
    <property type="entry name" value="FI04643P-RELATED"/>
    <property type="match status" value="1"/>
</dbReference>
<gene>
    <name evidence="5" type="ORF">BSL78_28311</name>
</gene>
<dbReference type="EMBL" id="MRZV01002052">
    <property type="protein sequence ID" value="PIK34869.1"/>
    <property type="molecule type" value="Genomic_DNA"/>
</dbReference>
<evidence type="ECO:0000313" key="6">
    <source>
        <dbReference type="Proteomes" id="UP000230750"/>
    </source>
</evidence>
<comment type="caution">
    <text evidence="5">The sequence shown here is derived from an EMBL/GenBank/DDBJ whole genome shotgun (WGS) entry which is preliminary data.</text>
</comment>
<evidence type="ECO:0000259" key="4">
    <source>
        <dbReference type="PROSITE" id="PS50825"/>
    </source>
</evidence>
<accession>A0A2G8JGN1</accession>
<dbReference type="InterPro" id="IPR029021">
    <property type="entry name" value="Prot-tyrosine_phosphatase-like"/>
</dbReference>
<feature type="domain" description="HYR" evidence="4">
    <location>
        <begin position="97"/>
        <end position="180"/>
    </location>
</feature>
<organism evidence="5 6">
    <name type="scientific">Stichopus japonicus</name>
    <name type="common">Sea cucumber</name>
    <dbReference type="NCBI Taxonomy" id="307972"/>
    <lineage>
        <taxon>Eukaryota</taxon>
        <taxon>Metazoa</taxon>
        <taxon>Echinodermata</taxon>
        <taxon>Eleutherozoa</taxon>
        <taxon>Echinozoa</taxon>
        <taxon>Holothuroidea</taxon>
        <taxon>Aspidochirotacea</taxon>
        <taxon>Aspidochirotida</taxon>
        <taxon>Stichopodidae</taxon>
        <taxon>Apostichopus</taxon>
    </lineage>
</organism>
<dbReference type="STRING" id="307972.A0A2G8JGN1"/>
<evidence type="ECO:0000259" key="3">
    <source>
        <dbReference type="PROSITE" id="PS50055"/>
    </source>
</evidence>
<evidence type="ECO:0000256" key="2">
    <source>
        <dbReference type="SAM" id="MobiDB-lite"/>
    </source>
</evidence>
<dbReference type="SMART" id="SM00194">
    <property type="entry name" value="PTPc"/>
    <property type="match status" value="1"/>
</dbReference>
<dbReference type="PROSITE" id="PS50825">
    <property type="entry name" value="HYR"/>
    <property type="match status" value="2"/>
</dbReference>
<dbReference type="PROSITE" id="PS50055">
    <property type="entry name" value="TYR_PHOSPHATASE_PTP"/>
    <property type="match status" value="1"/>
</dbReference>
<dbReference type="Gene3D" id="3.90.190.10">
    <property type="entry name" value="Protein tyrosine phosphatase superfamily"/>
    <property type="match status" value="1"/>
</dbReference>